<dbReference type="Pfam" id="PF00534">
    <property type="entry name" value="Glycos_transf_1"/>
    <property type="match status" value="1"/>
</dbReference>
<name>A0A1M7Y965_9BACT</name>
<dbReference type="EMBL" id="FRFE01000012">
    <property type="protein sequence ID" value="SHO49068.1"/>
    <property type="molecule type" value="Genomic_DNA"/>
</dbReference>
<accession>A0A1M7Y965</accession>
<dbReference type="AlphaFoldDB" id="A0A1M7Y965"/>
<dbReference type="InterPro" id="IPR001296">
    <property type="entry name" value="Glyco_trans_1"/>
</dbReference>
<evidence type="ECO:0000313" key="3">
    <source>
        <dbReference type="Proteomes" id="UP000184603"/>
    </source>
</evidence>
<feature type="domain" description="Glycosyl transferase family 1" evidence="1">
    <location>
        <begin position="186"/>
        <end position="352"/>
    </location>
</feature>
<dbReference type="STRING" id="1121416.SAMN02745220_02670"/>
<protein>
    <submittedName>
        <fullName evidence="2">Glycosyltransferase involved in cell wall bisynthesis</fullName>
    </submittedName>
</protein>
<proteinExistence type="predicted"/>
<dbReference type="SUPFAM" id="SSF53756">
    <property type="entry name" value="UDP-Glycosyltransferase/glycogen phosphorylase"/>
    <property type="match status" value="1"/>
</dbReference>
<dbReference type="InterPro" id="IPR050194">
    <property type="entry name" value="Glycosyltransferase_grp1"/>
</dbReference>
<gene>
    <name evidence="2" type="ORF">SAMN02745220_02670</name>
</gene>
<evidence type="ECO:0000313" key="2">
    <source>
        <dbReference type="EMBL" id="SHO49068.1"/>
    </source>
</evidence>
<organism evidence="2 3">
    <name type="scientific">Desulfopila aestuarii DSM 18488</name>
    <dbReference type="NCBI Taxonomy" id="1121416"/>
    <lineage>
        <taxon>Bacteria</taxon>
        <taxon>Pseudomonadati</taxon>
        <taxon>Thermodesulfobacteriota</taxon>
        <taxon>Desulfobulbia</taxon>
        <taxon>Desulfobulbales</taxon>
        <taxon>Desulfocapsaceae</taxon>
        <taxon>Desulfopila</taxon>
    </lineage>
</organism>
<dbReference type="Gene3D" id="3.40.50.2000">
    <property type="entry name" value="Glycogen Phosphorylase B"/>
    <property type="match status" value="2"/>
</dbReference>
<dbReference type="CDD" id="cd03801">
    <property type="entry name" value="GT4_PimA-like"/>
    <property type="match status" value="1"/>
</dbReference>
<dbReference type="GO" id="GO:0016757">
    <property type="term" value="F:glycosyltransferase activity"/>
    <property type="evidence" value="ECO:0007669"/>
    <property type="project" value="InterPro"/>
</dbReference>
<dbReference type="PANTHER" id="PTHR45947">
    <property type="entry name" value="SULFOQUINOVOSYL TRANSFERASE SQD2"/>
    <property type="match status" value="1"/>
</dbReference>
<keyword evidence="3" id="KW-1185">Reference proteome</keyword>
<keyword evidence="2" id="KW-0808">Transferase</keyword>
<reference evidence="2 3" key="1">
    <citation type="submission" date="2016-12" db="EMBL/GenBank/DDBJ databases">
        <authorList>
            <person name="Song W.-J."/>
            <person name="Kurnit D.M."/>
        </authorList>
    </citation>
    <scope>NUCLEOTIDE SEQUENCE [LARGE SCALE GENOMIC DNA]</scope>
    <source>
        <strain evidence="2 3">DSM 18488</strain>
    </source>
</reference>
<dbReference type="Proteomes" id="UP000184603">
    <property type="component" value="Unassembled WGS sequence"/>
</dbReference>
<dbReference type="PANTHER" id="PTHR45947:SF3">
    <property type="entry name" value="SULFOQUINOVOSYL TRANSFERASE SQD2"/>
    <property type="match status" value="1"/>
</dbReference>
<sequence>MFCQSGRKMKIAYYMPFKPLGHPNPSGDLILGTEIHDHLNRAGHQCRLVSRLRCRWIYLHPGKLLHLFFERQRILRNQKGDHPNIWLSYHCYYKAPDLLGPWCARRLQIPYVVFQGIYSTKRRRQLLARPGFYLNRQALLSAAMVFTNKRRDEKNLLRLLPPERVQYIPPGIHTANFTFSDTGRQQQRQEWNVRDKVVVMAAAMFRPGVKSEGLKTVMNSCAELIRNGRNIHLVIAGDGRCRDELHAFARKAMGNRVTFCGRIPRNELASVYSGADIFAFPGVEESLGMVYLEAQSCGLPVVAFSDWGGGEAVVNGQTGLTSLASSPHLFTENIDRLILDAELRRTLGQQAATHVRDHHELSRGYAGFTEILEKIASKR</sequence>
<evidence type="ECO:0000259" key="1">
    <source>
        <dbReference type="Pfam" id="PF00534"/>
    </source>
</evidence>